<dbReference type="RefSeq" id="WP_161053210.1">
    <property type="nucleotide sequence ID" value="NZ_WWCT01000001.1"/>
</dbReference>
<organism evidence="1 2">
    <name type="scientific">Duganella levis</name>
    <dbReference type="NCBI Taxonomy" id="2692169"/>
    <lineage>
        <taxon>Bacteria</taxon>
        <taxon>Pseudomonadati</taxon>
        <taxon>Pseudomonadota</taxon>
        <taxon>Betaproteobacteria</taxon>
        <taxon>Burkholderiales</taxon>
        <taxon>Oxalobacteraceae</taxon>
        <taxon>Telluria group</taxon>
        <taxon>Duganella</taxon>
    </lineage>
</organism>
<keyword evidence="2" id="KW-1185">Reference proteome</keyword>
<proteinExistence type="predicted"/>
<dbReference type="EMBL" id="WWCT01000001">
    <property type="protein sequence ID" value="MYN25075.1"/>
    <property type="molecule type" value="Genomic_DNA"/>
</dbReference>
<evidence type="ECO:0000313" key="1">
    <source>
        <dbReference type="EMBL" id="MYN25075.1"/>
    </source>
</evidence>
<dbReference type="InterPro" id="IPR013078">
    <property type="entry name" value="His_Pase_superF_clade-1"/>
</dbReference>
<dbReference type="SUPFAM" id="SSF53254">
    <property type="entry name" value="Phosphoglycerate mutase-like"/>
    <property type="match status" value="1"/>
</dbReference>
<comment type="caution">
    <text evidence="1">The sequence shown here is derived from an EMBL/GenBank/DDBJ whole genome shotgun (WGS) entry which is preliminary data.</text>
</comment>
<sequence length="195" mass="20899">MPLRIFLISHAATAAMRSGRFPADDALDQRGMEATQTWRSRVAAMPATTAFRSAASCVGDTARLLNVEATIAPALNETDYGRWAGQRLADIAATEPDALATWLSDPQAAPHGGASFEAMARRVGAWLDDLPDTPATIIALTHASVARAAIIHALGAPLAAHSRIEIAPLTMVELRRSARGWHWIANVPEWMENAT</sequence>
<gene>
    <name evidence="1" type="ORF">GTP69_01505</name>
</gene>
<dbReference type="InterPro" id="IPR029033">
    <property type="entry name" value="His_PPase_superfam"/>
</dbReference>
<dbReference type="Gene3D" id="3.40.50.1240">
    <property type="entry name" value="Phosphoglycerate mutase-like"/>
    <property type="match status" value="1"/>
</dbReference>
<name>A0ABW9VTW7_9BURK</name>
<dbReference type="Proteomes" id="UP000642144">
    <property type="component" value="Unassembled WGS sequence"/>
</dbReference>
<accession>A0ABW9VTW7</accession>
<dbReference type="Pfam" id="PF00300">
    <property type="entry name" value="His_Phos_1"/>
    <property type="match status" value="1"/>
</dbReference>
<evidence type="ECO:0000313" key="2">
    <source>
        <dbReference type="Proteomes" id="UP000642144"/>
    </source>
</evidence>
<protein>
    <submittedName>
        <fullName evidence="1">Histidine phosphatase family protein</fullName>
    </submittedName>
</protein>
<reference evidence="1 2" key="1">
    <citation type="submission" date="2019-12" db="EMBL/GenBank/DDBJ databases">
        <title>Novel species isolated from a subtropical stream in China.</title>
        <authorList>
            <person name="Lu H."/>
        </authorList>
    </citation>
    <scope>NUCLEOTIDE SEQUENCE [LARGE SCALE GENOMIC DNA]</scope>
    <source>
        <strain evidence="1 2">CY42W</strain>
    </source>
</reference>